<keyword evidence="3" id="KW-1185">Reference proteome</keyword>
<dbReference type="Proteomes" id="UP000186176">
    <property type="component" value="Unassembled WGS sequence"/>
</dbReference>
<organism evidence="2 3">
    <name type="scientific">Cryptosporidium ubiquitum</name>
    <dbReference type="NCBI Taxonomy" id="857276"/>
    <lineage>
        <taxon>Eukaryota</taxon>
        <taxon>Sar</taxon>
        <taxon>Alveolata</taxon>
        <taxon>Apicomplexa</taxon>
        <taxon>Conoidasida</taxon>
        <taxon>Coccidia</taxon>
        <taxon>Eucoccidiorida</taxon>
        <taxon>Eimeriorina</taxon>
        <taxon>Cryptosporidiidae</taxon>
        <taxon>Cryptosporidium</taxon>
    </lineage>
</organism>
<feature type="chain" id="PRO_5012768954" evidence="1">
    <location>
        <begin position="21"/>
        <end position="1232"/>
    </location>
</feature>
<protein>
    <submittedName>
        <fullName evidence="2">Uncharacterized protein</fullName>
    </submittedName>
</protein>
<gene>
    <name evidence="2" type="ORF">cubi_01835</name>
</gene>
<evidence type="ECO:0000256" key="1">
    <source>
        <dbReference type="SAM" id="SignalP"/>
    </source>
</evidence>
<proteinExistence type="predicted"/>
<dbReference type="OrthoDB" id="337699at2759"/>
<comment type="caution">
    <text evidence="2">The sequence shown here is derived from an EMBL/GenBank/DDBJ whole genome shotgun (WGS) entry which is preliminary data.</text>
</comment>
<evidence type="ECO:0000313" key="2">
    <source>
        <dbReference type="EMBL" id="OII75314.1"/>
    </source>
</evidence>
<reference evidence="2 3" key="1">
    <citation type="submission" date="2016-10" db="EMBL/GenBank/DDBJ databases">
        <title>Reductive evolution of mitochondrial metabolism and differential evolution of invasion-related proteins in Cryptosporidium.</title>
        <authorList>
            <person name="Liu S."/>
            <person name="Roellig D.M."/>
            <person name="Guo Y."/>
            <person name="Li N."/>
            <person name="Frace M.A."/>
            <person name="Tang K."/>
            <person name="Zhang L."/>
            <person name="Feng Y."/>
            <person name="Xiao L."/>
        </authorList>
    </citation>
    <scope>NUCLEOTIDE SEQUENCE [LARGE SCALE GENOMIC DNA]</scope>
    <source>
        <strain evidence="2">39726</strain>
    </source>
</reference>
<dbReference type="VEuPathDB" id="CryptoDB:cubi_01835"/>
<dbReference type="GeneID" id="39978626"/>
<name>A0A1J4MM18_9CRYT</name>
<accession>A0A1J4MM18</accession>
<feature type="signal peptide" evidence="1">
    <location>
        <begin position="1"/>
        <end position="20"/>
    </location>
</feature>
<sequence>MHSLTITVLICLLILCFDSALILCNHSFESVPRFQLEDLQLDPENLSENFIRTQSGWSYGGEKLKDEQINVLPGYMKEITGAASSCPASRSCNVNRSDVDGLAERVFILQSEIPELSVDLSWHKVCAFAISIIDTKSSFMKHCKSSGISFLLSRPVTKLLEQSIIRLCRNMPQHSTCNGVDWTLDSLTEELLTAAMPHVLPAAKKSLTFTHFCFVSSRSIRARTREEYLEVCQDSILLLLNLHEMSGSQVTPSVAEQICKSTWIYNTECNGFSNTKLITEAAFEIFVLVRKEGIPNVDMNNICQFLTKISPTLRIPSNTKTPISTRKRYLYECAMYLTPMLEYEKFTHNSENRYGLMEKFYSRGEIVQHFHDIATSICTSVSFYQKKYRRRIFIPGFKKKKVIEKKQGESILELFMNLMHSVKATSRRILGWTIELPFPGSDESQAMLMLGYSLNTVDVRSIQNPQYIRMLAILHSKKYILPKTAYNIWKDSVLSIGIEILPPFTPSLTPGIIARSEKDIIDLKLNCGTNNEDIDALALELLSVSHENNLTDFKFSQFCKPSEALIGVRNEDFYSSCIEALKYIPEIDAQTGRTTGKYLTIPFSKISKICKDTPRWESTSSGLSYASLIIQDNLKKKDELNKALKPYSKPNMITDRDIYSYVIKTAARSALERSAASDQICKQFKPIYSEEDVNYQYDSQLDLDNVQHVANVLFKKAVSLLDEDKQLAFSLSGNAVKGSNPITFESFCSLVLALSKVEKKYFNSECARNLRLMFRQKVVINGHVKLATIKTRTITKICMSSPQFEKCGKYQNNEIDEISYELLLGAQKLRFTSITYRHLCSVVKNIRRGEIKGLIPKGQQNNANISSFFNSDCIYGLRTLSIGARHAEIICSATRFWVMCGNYLDSEVDALASQLYSEVVQNTGLARFITVSLFELVDFCPIAEALIHEIDMRFFNRECVNALAAMSISKEYGKSICQSSRHWQGTCIGTIDEHSSIIEQIDPIAGALYKSSQDSGYLDLLFVDFCDPAKEIFSIKEVTETGRVLEGHETSIFQIDCPKIVSNMLHSLSEENLIGVMQFKINSRSIRSISSENFEKAEKICQKFFNYYDPNYGASQVEEYEETDFRRNLIEKTKMRSSAENDGSEGVFLQGKSYNQRMAGNSYYSNHYRYNWANLLGQKFFVPDNKIANEFRGGNFDGVSRTKEYKNLQYLPYGMSPKADGYYTEYQAKNED</sequence>
<evidence type="ECO:0000313" key="3">
    <source>
        <dbReference type="Proteomes" id="UP000186176"/>
    </source>
</evidence>
<keyword evidence="1" id="KW-0732">Signal</keyword>
<dbReference type="AlphaFoldDB" id="A0A1J4MM18"/>
<dbReference type="RefSeq" id="XP_028876321.1">
    <property type="nucleotide sequence ID" value="XM_029018847.1"/>
</dbReference>
<dbReference type="EMBL" id="LRBP01000001">
    <property type="protein sequence ID" value="OII75314.1"/>
    <property type="molecule type" value="Genomic_DNA"/>
</dbReference>